<dbReference type="EMBL" id="WSZK01000010">
    <property type="protein sequence ID" value="MWG33731.1"/>
    <property type="molecule type" value="Genomic_DNA"/>
</dbReference>
<sequence>MSHLRVGVWISQELYNDSGYTVRDKAVSFIQNSDRNVSYDYNAIAKPETISAPTEVPNPDDPFDARYPCDQTFTISYENLYEWWKDYTSCELNNLEPDCNLLITRNSGICGGGRGGGTHAVANGYAIENLTEGQTYNEGCGAFSLGIVLQEVGHCTINVSDSDGDGHGDHDTCDNVSHNSKQYITPMGVSYDDELNSQNECGEYFLKPETSKHVHFEFDGCAE</sequence>
<evidence type="ECO:0000313" key="1">
    <source>
        <dbReference type="EMBL" id="MWG33731.1"/>
    </source>
</evidence>
<organism evidence="1 2">
    <name type="scientific">Halomarina oriensis</name>
    <dbReference type="NCBI Taxonomy" id="671145"/>
    <lineage>
        <taxon>Archaea</taxon>
        <taxon>Methanobacteriati</taxon>
        <taxon>Methanobacteriota</taxon>
        <taxon>Stenosarchaea group</taxon>
        <taxon>Halobacteria</taxon>
        <taxon>Halobacteriales</taxon>
        <taxon>Natronomonadaceae</taxon>
        <taxon>Halomarina</taxon>
    </lineage>
</organism>
<proteinExistence type="predicted"/>
<dbReference type="RefSeq" id="WP_158203458.1">
    <property type="nucleotide sequence ID" value="NZ_WSZK01000010.1"/>
</dbReference>
<dbReference type="Proteomes" id="UP000451471">
    <property type="component" value="Unassembled WGS sequence"/>
</dbReference>
<gene>
    <name evidence="1" type="ORF">GQS65_04350</name>
</gene>
<reference evidence="1 2" key="1">
    <citation type="submission" date="2019-12" db="EMBL/GenBank/DDBJ databases">
        <title>Halocatena pleomorpha gen. nov. sp. nov., an extremely halophilic archaeon of family Halobacteriaceae isolated from saltpan soil.</title>
        <authorList>
            <person name="Pal Y."/>
            <person name="Verma A."/>
            <person name="Krishnamurthi S."/>
            <person name="Kumar P."/>
        </authorList>
    </citation>
    <scope>NUCLEOTIDE SEQUENCE [LARGE SCALE GENOMIC DNA]</scope>
    <source>
        <strain evidence="1 2">JCM 16495</strain>
    </source>
</reference>
<name>A0A6B0GIV1_9EURY</name>
<protein>
    <submittedName>
        <fullName evidence="1">Uncharacterized protein</fullName>
    </submittedName>
</protein>
<keyword evidence="2" id="KW-1185">Reference proteome</keyword>
<evidence type="ECO:0000313" key="2">
    <source>
        <dbReference type="Proteomes" id="UP000451471"/>
    </source>
</evidence>
<comment type="caution">
    <text evidence="1">The sequence shown here is derived from an EMBL/GenBank/DDBJ whole genome shotgun (WGS) entry which is preliminary data.</text>
</comment>
<dbReference type="AlphaFoldDB" id="A0A6B0GIV1"/>
<accession>A0A6B0GIV1</accession>